<protein>
    <recommendedName>
        <fullName evidence="3">Svf1-like C-terminal domain-containing protein</fullName>
    </recommendedName>
</protein>
<dbReference type="AlphaFoldDB" id="A0A2M9ZFF4"/>
<dbReference type="RefSeq" id="WP_100757653.1">
    <property type="nucleotide sequence ID" value="NZ_NPDT01000001.1"/>
</dbReference>
<comment type="caution">
    <text evidence="1">The sequence shown here is derived from an EMBL/GenBank/DDBJ whole genome shotgun (WGS) entry which is preliminary data.</text>
</comment>
<name>A0A2M9ZFF4_9LEPT</name>
<organism evidence="1 2">
    <name type="scientific">Leptospira wolffii</name>
    <dbReference type="NCBI Taxonomy" id="409998"/>
    <lineage>
        <taxon>Bacteria</taxon>
        <taxon>Pseudomonadati</taxon>
        <taxon>Spirochaetota</taxon>
        <taxon>Spirochaetia</taxon>
        <taxon>Leptospirales</taxon>
        <taxon>Leptospiraceae</taxon>
        <taxon>Leptospira</taxon>
    </lineage>
</organism>
<evidence type="ECO:0000313" key="1">
    <source>
        <dbReference type="EMBL" id="PJZ67104.1"/>
    </source>
</evidence>
<evidence type="ECO:0008006" key="3">
    <source>
        <dbReference type="Google" id="ProtNLM"/>
    </source>
</evidence>
<evidence type="ECO:0000313" key="2">
    <source>
        <dbReference type="Proteomes" id="UP000231912"/>
    </source>
</evidence>
<dbReference type="SUPFAM" id="SSF159245">
    <property type="entry name" value="AttH-like"/>
    <property type="match status" value="1"/>
</dbReference>
<dbReference type="EMBL" id="NPDT01000001">
    <property type="protein sequence ID" value="PJZ67104.1"/>
    <property type="molecule type" value="Genomic_DNA"/>
</dbReference>
<accession>A0A2M9ZFF4</accession>
<reference evidence="1 2" key="1">
    <citation type="submission" date="2017-07" db="EMBL/GenBank/DDBJ databases">
        <title>Leptospira spp. isolated from tropical soils.</title>
        <authorList>
            <person name="Thibeaux R."/>
            <person name="Iraola G."/>
            <person name="Ferres I."/>
            <person name="Bierque E."/>
            <person name="Girault D."/>
            <person name="Soupe-Gilbert M.-E."/>
            <person name="Picardeau M."/>
            <person name="Goarant C."/>
        </authorList>
    </citation>
    <scope>NUCLEOTIDE SEQUENCE [LARGE SCALE GENOMIC DNA]</scope>
    <source>
        <strain evidence="1 2">FH2-C-A2</strain>
    </source>
</reference>
<proteinExistence type="predicted"/>
<sequence>MPFSSRSSLFSNARFFSKFILGSLLICGILIPHYRSGLSAQEGNIQARKSSQREIGFHPYPQEGYFQAWNYSFTDEQIWIFATFIISNLGPGTRNCGVSLVVYDKQNGTRFYTKEFSQDELKTENGSVELHIYNSSVTKGENGPEIKIDAGPAQLFLNYQTGWNKAVSLSGGKIHLPQKDRFVQADIAFSVVPVQGYLIIEDNKIELNGKGGMEHLLTNYEVYKYSKRWELYRSRNSSGDRLFTGGFIGNENFPGGEIRTVSVMDDSGKLLFSSKVFKSEVLESEKEPFSNYELPVKEKFYLDPQNECNLVLSRKHTIGQINVLSNVSAVLRFFVRLFFSKPYQLYYISEANLDCKVPPNGTGTLPKDKSFRGIFSYYLINP</sequence>
<gene>
    <name evidence="1" type="ORF">CH371_03245</name>
</gene>
<dbReference type="Proteomes" id="UP000231912">
    <property type="component" value="Unassembled WGS sequence"/>
</dbReference>